<keyword evidence="6" id="KW-1003">Cell membrane</keyword>
<feature type="transmembrane region" description="Helical" evidence="11">
    <location>
        <begin position="16"/>
        <end position="37"/>
    </location>
</feature>
<comment type="similarity">
    <text evidence="2">Belongs to the ABC-4 integral membrane protein family. HrtB subfamily.</text>
</comment>
<dbReference type="InterPro" id="IPR003838">
    <property type="entry name" value="ABC3_permease_C"/>
</dbReference>
<feature type="domain" description="ABC3 transporter permease C-terminal" evidence="12">
    <location>
        <begin position="241"/>
        <end position="352"/>
    </location>
</feature>
<feature type="transmembrane region" description="Helical" evidence="11">
    <location>
        <begin position="281"/>
        <end position="308"/>
    </location>
</feature>
<comment type="subunit">
    <text evidence="3">The complex is composed of two ATP-binding proteins (HrtA), two transmembrane proteins (HrtB) and a solute-binding protein.</text>
</comment>
<evidence type="ECO:0000313" key="13">
    <source>
        <dbReference type="EMBL" id="MDQ0216746.1"/>
    </source>
</evidence>
<dbReference type="EMBL" id="JAUSUC010000071">
    <property type="protein sequence ID" value="MDQ0216746.1"/>
    <property type="molecule type" value="Genomic_DNA"/>
</dbReference>
<evidence type="ECO:0000256" key="2">
    <source>
        <dbReference type="ARBA" id="ARBA00008697"/>
    </source>
</evidence>
<dbReference type="AlphaFoldDB" id="A0AAJ1T516"/>
<comment type="subcellular location">
    <subcellularLocation>
        <location evidence="1">Cell membrane</location>
        <topology evidence="1">Multi-pass membrane protein</topology>
    </subcellularLocation>
</comment>
<evidence type="ECO:0000256" key="9">
    <source>
        <dbReference type="ARBA" id="ARBA00023136"/>
    </source>
</evidence>
<evidence type="ECO:0000256" key="3">
    <source>
        <dbReference type="ARBA" id="ARBA00011131"/>
    </source>
</evidence>
<sequence length="360" mass="40202">MFALSLKELTFYKLRYLLICFVLFFTSFLVYVISGLANGLSDDNASAVLGMNGEEFYIQKDADNRIDRSRIEKSTVDHYNSFNVQPLGIQMGSLIDQSTNKKVDISFMAVDSKHFLMPSIVEGKNLTNELSIVADSSLKDEGVKIGDSLFEETSELTFRIVGFTDNATFSHTPVTFISLKDWEKLTEKNGKVFYNGLVLKNKDPKIEKQVKEMIADGHWLPKEEIVNGIPGHEAEQSSLFMMLIFLIIITAFVLVAFFYIITIQKMNQFGILKAMGTKTSYLAGVTVIQVFTLSVVSIGASIGFTWVMRRVLPSDIPFTFDLPLILQYSAILLAVSIVGSLFSIVNISKADPIQAMGRVQ</sequence>
<evidence type="ECO:0000256" key="10">
    <source>
        <dbReference type="ARBA" id="ARBA00024973"/>
    </source>
</evidence>
<accession>A0AAJ1T516</accession>
<comment type="function">
    <text evidence="10">Part of the ABC transporter complex hrt involved in hemin import. Responsible for the translocation of the substrate across the membrane.</text>
</comment>
<dbReference type="InterPro" id="IPR051125">
    <property type="entry name" value="ABC-4/HrtB_transporter"/>
</dbReference>
<evidence type="ECO:0000256" key="7">
    <source>
        <dbReference type="ARBA" id="ARBA00022692"/>
    </source>
</evidence>
<dbReference type="RefSeq" id="WP_307258823.1">
    <property type="nucleotide sequence ID" value="NZ_JAUSUC010000071.1"/>
</dbReference>
<dbReference type="GO" id="GO:0005886">
    <property type="term" value="C:plasma membrane"/>
    <property type="evidence" value="ECO:0007669"/>
    <property type="project" value="UniProtKB-SubCell"/>
</dbReference>
<feature type="transmembrane region" description="Helical" evidence="11">
    <location>
        <begin position="328"/>
        <end position="348"/>
    </location>
</feature>
<dbReference type="PANTHER" id="PTHR43738">
    <property type="entry name" value="ABC TRANSPORTER, MEMBRANE PROTEIN"/>
    <property type="match status" value="1"/>
</dbReference>
<name>A0AAJ1T516_9BACI</name>
<dbReference type="Proteomes" id="UP001237207">
    <property type="component" value="Unassembled WGS sequence"/>
</dbReference>
<feature type="transmembrane region" description="Helical" evidence="11">
    <location>
        <begin position="239"/>
        <end position="261"/>
    </location>
</feature>
<keyword evidence="14" id="KW-1185">Reference proteome</keyword>
<evidence type="ECO:0000256" key="1">
    <source>
        <dbReference type="ARBA" id="ARBA00004651"/>
    </source>
</evidence>
<evidence type="ECO:0000256" key="8">
    <source>
        <dbReference type="ARBA" id="ARBA00022989"/>
    </source>
</evidence>
<reference evidence="13" key="1">
    <citation type="submission" date="2023-07" db="EMBL/GenBank/DDBJ databases">
        <title>Genomic Encyclopedia of Type Strains, Phase IV (KMG-IV): sequencing the most valuable type-strain genomes for metagenomic binning, comparative biology and taxonomic classification.</title>
        <authorList>
            <person name="Goeker M."/>
        </authorList>
    </citation>
    <scope>NUCLEOTIDE SEQUENCE</scope>
    <source>
        <strain evidence="13">DSM 23947</strain>
    </source>
</reference>
<dbReference type="PANTHER" id="PTHR43738:SF1">
    <property type="entry name" value="HEMIN TRANSPORT SYSTEM PERMEASE PROTEIN HRTB-RELATED"/>
    <property type="match status" value="1"/>
</dbReference>
<keyword evidence="7 11" id="KW-0812">Transmembrane</keyword>
<organism evidence="13 14">
    <name type="scientific">Oikeobacillus pervagus</name>
    <dbReference type="NCBI Taxonomy" id="1325931"/>
    <lineage>
        <taxon>Bacteria</taxon>
        <taxon>Bacillati</taxon>
        <taxon>Bacillota</taxon>
        <taxon>Bacilli</taxon>
        <taxon>Bacillales</taxon>
        <taxon>Bacillaceae</taxon>
        <taxon>Oikeobacillus</taxon>
    </lineage>
</organism>
<keyword evidence="8 11" id="KW-1133">Transmembrane helix</keyword>
<keyword evidence="9 11" id="KW-0472">Membrane</keyword>
<evidence type="ECO:0000313" key="14">
    <source>
        <dbReference type="Proteomes" id="UP001237207"/>
    </source>
</evidence>
<comment type="caution">
    <text evidence="13">The sequence shown here is derived from an EMBL/GenBank/DDBJ whole genome shotgun (WGS) entry which is preliminary data.</text>
</comment>
<evidence type="ECO:0000256" key="5">
    <source>
        <dbReference type="ARBA" id="ARBA00022448"/>
    </source>
</evidence>
<proteinExistence type="inferred from homology"/>
<dbReference type="Pfam" id="PF02687">
    <property type="entry name" value="FtsX"/>
    <property type="match status" value="1"/>
</dbReference>
<evidence type="ECO:0000256" key="4">
    <source>
        <dbReference type="ARBA" id="ARBA00016962"/>
    </source>
</evidence>
<gene>
    <name evidence="13" type="ORF">J2S13_003230</name>
</gene>
<evidence type="ECO:0000256" key="11">
    <source>
        <dbReference type="SAM" id="Phobius"/>
    </source>
</evidence>
<evidence type="ECO:0000256" key="6">
    <source>
        <dbReference type="ARBA" id="ARBA00022475"/>
    </source>
</evidence>
<protein>
    <recommendedName>
        <fullName evidence="4">Putative hemin transport system permease protein HrtB</fullName>
    </recommendedName>
</protein>
<keyword evidence="5" id="KW-0813">Transport</keyword>
<evidence type="ECO:0000259" key="12">
    <source>
        <dbReference type="Pfam" id="PF02687"/>
    </source>
</evidence>